<comment type="caution">
    <text evidence="1">The sequence shown here is derived from an EMBL/GenBank/DDBJ whole genome shotgun (WGS) entry which is preliminary data.</text>
</comment>
<name>A0ABC8QND0_9AQUA</name>
<evidence type="ECO:0000313" key="2">
    <source>
        <dbReference type="Proteomes" id="UP001642360"/>
    </source>
</evidence>
<protein>
    <submittedName>
        <fullName evidence="1">Uncharacterized protein</fullName>
    </submittedName>
</protein>
<dbReference type="EMBL" id="CAUOFW020000126">
    <property type="protein sequence ID" value="CAK9133721.1"/>
    <property type="molecule type" value="Genomic_DNA"/>
</dbReference>
<evidence type="ECO:0000313" key="1">
    <source>
        <dbReference type="EMBL" id="CAK9133721.1"/>
    </source>
</evidence>
<keyword evidence="2" id="KW-1185">Reference proteome</keyword>
<gene>
    <name evidence="1" type="ORF">ILEXP_LOCUS637</name>
</gene>
<accession>A0ABC8QND0</accession>
<reference evidence="1 2" key="1">
    <citation type="submission" date="2024-02" db="EMBL/GenBank/DDBJ databases">
        <authorList>
            <person name="Vignale AGUSTIN F."/>
            <person name="Sosa J E."/>
            <person name="Modenutti C."/>
        </authorList>
    </citation>
    <scope>NUCLEOTIDE SEQUENCE [LARGE SCALE GENOMIC DNA]</scope>
</reference>
<organism evidence="1 2">
    <name type="scientific">Ilex paraguariensis</name>
    <name type="common">yerba mate</name>
    <dbReference type="NCBI Taxonomy" id="185542"/>
    <lineage>
        <taxon>Eukaryota</taxon>
        <taxon>Viridiplantae</taxon>
        <taxon>Streptophyta</taxon>
        <taxon>Embryophyta</taxon>
        <taxon>Tracheophyta</taxon>
        <taxon>Spermatophyta</taxon>
        <taxon>Magnoliopsida</taxon>
        <taxon>eudicotyledons</taxon>
        <taxon>Gunneridae</taxon>
        <taxon>Pentapetalae</taxon>
        <taxon>asterids</taxon>
        <taxon>campanulids</taxon>
        <taxon>Aquifoliales</taxon>
        <taxon>Aquifoliaceae</taxon>
        <taxon>Ilex</taxon>
    </lineage>
</organism>
<proteinExistence type="predicted"/>
<sequence length="79" mass="7951">MSGTLNVGGESRSGRVIDVDAREVNVGEAMGVSKVRIQVGEGGSAVRGGPFSREDEASKALSSVLLGVVSSEAGVSTED</sequence>
<dbReference type="AlphaFoldDB" id="A0ABC8QND0"/>
<dbReference type="Proteomes" id="UP001642360">
    <property type="component" value="Unassembled WGS sequence"/>
</dbReference>